<protein>
    <submittedName>
        <fullName evidence="1">Uncharacterized protein</fullName>
    </submittedName>
</protein>
<sequence>MEEIFRYVPIDKGFHPADIIAYEIARQNTDITKPVTIKPSLNSTQVTSTRRHSMLSGTIEILDSTINHSKSVSEIKSFSNCKQFMVKHDGEEYEHMRDHLSFVWKALNSLKKESKFNWRITMAI</sequence>
<dbReference type="OrthoDB" id="24425at2759"/>
<evidence type="ECO:0000313" key="2">
    <source>
        <dbReference type="Proteomes" id="UP000076078"/>
    </source>
</evidence>
<name>A0A151Z5M5_TIELA</name>
<gene>
    <name evidence="1" type="ORF">DLAC_09907</name>
</gene>
<proteinExistence type="predicted"/>
<dbReference type="AlphaFoldDB" id="A0A151Z5M5"/>
<dbReference type="EMBL" id="LODT01000041">
    <property type="protein sequence ID" value="KYQ89251.1"/>
    <property type="molecule type" value="Genomic_DNA"/>
</dbReference>
<accession>A0A151Z5M5</accession>
<evidence type="ECO:0000313" key="1">
    <source>
        <dbReference type="EMBL" id="KYQ89251.1"/>
    </source>
</evidence>
<keyword evidence="2" id="KW-1185">Reference proteome</keyword>
<dbReference type="InParanoid" id="A0A151Z5M5"/>
<dbReference type="Proteomes" id="UP000076078">
    <property type="component" value="Unassembled WGS sequence"/>
</dbReference>
<dbReference type="STRING" id="361077.A0A151Z5M5"/>
<reference evidence="1 2" key="1">
    <citation type="submission" date="2015-12" db="EMBL/GenBank/DDBJ databases">
        <title>Dictyostelia acquired genes for synthesis and detection of signals that induce cell-type specialization by lateral gene transfer from prokaryotes.</title>
        <authorList>
            <person name="Gloeckner G."/>
            <person name="Schaap P."/>
        </authorList>
    </citation>
    <scope>NUCLEOTIDE SEQUENCE [LARGE SCALE GENOMIC DNA]</scope>
    <source>
        <strain evidence="1 2">TK</strain>
    </source>
</reference>
<comment type="caution">
    <text evidence="1">The sequence shown here is derived from an EMBL/GenBank/DDBJ whole genome shotgun (WGS) entry which is preliminary data.</text>
</comment>
<organism evidence="1 2">
    <name type="scientific">Tieghemostelium lacteum</name>
    <name type="common">Slime mold</name>
    <name type="synonym">Dictyostelium lacteum</name>
    <dbReference type="NCBI Taxonomy" id="361077"/>
    <lineage>
        <taxon>Eukaryota</taxon>
        <taxon>Amoebozoa</taxon>
        <taxon>Evosea</taxon>
        <taxon>Eumycetozoa</taxon>
        <taxon>Dictyostelia</taxon>
        <taxon>Dictyosteliales</taxon>
        <taxon>Raperosteliaceae</taxon>
        <taxon>Tieghemostelium</taxon>
    </lineage>
</organism>